<protein>
    <submittedName>
        <fullName evidence="2">Uncharacterized protein</fullName>
    </submittedName>
</protein>
<keyword evidence="1" id="KW-0472">Membrane</keyword>
<comment type="caution">
    <text evidence="2">The sequence shown here is derived from an EMBL/GenBank/DDBJ whole genome shotgun (WGS) entry which is preliminary data.</text>
</comment>
<dbReference type="STRING" id="1236970.JCM9140_1734"/>
<dbReference type="AlphaFoldDB" id="W4Q0W9"/>
<reference evidence="2" key="1">
    <citation type="journal article" date="2014" name="Genome Announc.">
        <title>Draft Genome Sequences of Three Alkaliphilic Bacillus Strains, Bacillus wakoensis JCM 9140T, Bacillus akibai JCM 9157T, and Bacillus hemicellulosilyticus JCM 9152T.</title>
        <authorList>
            <person name="Yuki M."/>
            <person name="Oshima K."/>
            <person name="Suda W."/>
            <person name="Oshida Y."/>
            <person name="Kitamura K."/>
            <person name="Iida T."/>
            <person name="Hattori M."/>
            <person name="Ohkuma M."/>
        </authorList>
    </citation>
    <scope>NUCLEOTIDE SEQUENCE [LARGE SCALE GENOMIC DNA]</scope>
    <source>
        <strain evidence="2">JCM 9140</strain>
    </source>
</reference>
<keyword evidence="1" id="KW-0812">Transmembrane</keyword>
<evidence type="ECO:0000256" key="1">
    <source>
        <dbReference type="SAM" id="Phobius"/>
    </source>
</evidence>
<organism evidence="2 3">
    <name type="scientific">Halalkalibacter wakoensis JCM 9140</name>
    <dbReference type="NCBI Taxonomy" id="1236970"/>
    <lineage>
        <taxon>Bacteria</taxon>
        <taxon>Bacillati</taxon>
        <taxon>Bacillota</taxon>
        <taxon>Bacilli</taxon>
        <taxon>Bacillales</taxon>
        <taxon>Bacillaceae</taxon>
        <taxon>Halalkalibacter</taxon>
    </lineage>
</organism>
<proteinExistence type="predicted"/>
<feature type="transmembrane region" description="Helical" evidence="1">
    <location>
        <begin position="17"/>
        <end position="37"/>
    </location>
</feature>
<accession>W4Q0W9</accession>
<evidence type="ECO:0000313" key="3">
    <source>
        <dbReference type="Proteomes" id="UP000018890"/>
    </source>
</evidence>
<dbReference type="EMBL" id="BAUT01000013">
    <property type="protein sequence ID" value="GAE25726.1"/>
    <property type="molecule type" value="Genomic_DNA"/>
</dbReference>
<dbReference type="Proteomes" id="UP000018890">
    <property type="component" value="Unassembled WGS sequence"/>
</dbReference>
<keyword evidence="1" id="KW-1133">Transmembrane helix</keyword>
<keyword evidence="3" id="KW-1185">Reference proteome</keyword>
<evidence type="ECO:0000313" key="2">
    <source>
        <dbReference type="EMBL" id="GAE25726.1"/>
    </source>
</evidence>
<name>W4Q0W9_9BACI</name>
<gene>
    <name evidence="2" type="ORF">JCM9140_1734</name>
</gene>
<sequence length="57" mass="6498">MGGALGALTYAALFERIIYSSLWVVLIVIFITLYICMKQENKSQIKLHHQTQETIAQ</sequence>